<accession>A0A852TZ44</accession>
<reference evidence="2 3" key="1">
    <citation type="submission" date="2020-07" db="EMBL/GenBank/DDBJ databases">
        <title>Sequencing the genomes of 1000 actinobacteria strains.</title>
        <authorList>
            <person name="Klenk H.-P."/>
        </authorList>
    </citation>
    <scope>NUCLEOTIDE SEQUENCE [LARGE SCALE GENOMIC DNA]</scope>
    <source>
        <strain evidence="2 3">CXB654</strain>
    </source>
</reference>
<feature type="compositionally biased region" description="Gly residues" evidence="1">
    <location>
        <begin position="67"/>
        <end position="79"/>
    </location>
</feature>
<dbReference type="Proteomes" id="UP000589036">
    <property type="component" value="Unassembled WGS sequence"/>
</dbReference>
<sequence>MTAPHFAAADGDSARPSPRVAALRRTTAAAALLVLVGAGTAGCVSSGGDAADPVREGGAAPSESAGPGRGGADLAGAGGESTLEVGGVKTEAVENDTIELATAGPMGEEDSSSAVREWTPRLTMAFSSARRDGDALVFAGEATYLHDEGDYTLHSKDFTVLDHNGEPAAEVAGFDEQYDEYKAAESEVLAVLTPDDPTREFSVAIAGVPPESEATEYADGTFSRYFQYETPERLWGYTVEAPRDYVPGRLCYAEGPEWHDVPLFEFTDIPCG</sequence>
<organism evidence="2 3">
    <name type="scientific">Spinactinospora alkalitolerans</name>
    <dbReference type="NCBI Taxonomy" id="687207"/>
    <lineage>
        <taxon>Bacteria</taxon>
        <taxon>Bacillati</taxon>
        <taxon>Actinomycetota</taxon>
        <taxon>Actinomycetes</taxon>
        <taxon>Streptosporangiales</taxon>
        <taxon>Nocardiopsidaceae</taxon>
        <taxon>Spinactinospora</taxon>
    </lineage>
</organism>
<feature type="compositionally biased region" description="Low complexity" evidence="1">
    <location>
        <begin position="56"/>
        <end position="66"/>
    </location>
</feature>
<name>A0A852TZ44_9ACTN</name>
<comment type="caution">
    <text evidence="2">The sequence shown here is derived from an EMBL/GenBank/DDBJ whole genome shotgun (WGS) entry which is preliminary data.</text>
</comment>
<evidence type="ECO:0000313" key="3">
    <source>
        <dbReference type="Proteomes" id="UP000589036"/>
    </source>
</evidence>
<proteinExistence type="predicted"/>
<protein>
    <submittedName>
        <fullName evidence="2">Uncharacterized protein</fullName>
    </submittedName>
</protein>
<evidence type="ECO:0000256" key="1">
    <source>
        <dbReference type="SAM" id="MobiDB-lite"/>
    </source>
</evidence>
<evidence type="ECO:0000313" key="2">
    <source>
        <dbReference type="EMBL" id="NYE49188.1"/>
    </source>
</evidence>
<dbReference type="EMBL" id="JACCCC010000001">
    <property type="protein sequence ID" value="NYE49188.1"/>
    <property type="molecule type" value="Genomic_DNA"/>
</dbReference>
<dbReference type="RefSeq" id="WP_246334441.1">
    <property type="nucleotide sequence ID" value="NZ_BAAAYY010000031.1"/>
</dbReference>
<gene>
    <name evidence="2" type="ORF">HDA32_004308</name>
</gene>
<feature type="region of interest" description="Disordered" evidence="1">
    <location>
        <begin position="45"/>
        <end position="87"/>
    </location>
</feature>
<dbReference type="AlphaFoldDB" id="A0A852TZ44"/>
<keyword evidence="3" id="KW-1185">Reference proteome</keyword>